<dbReference type="CDD" id="cd05233">
    <property type="entry name" value="SDR_c"/>
    <property type="match status" value="1"/>
</dbReference>
<dbReference type="SUPFAM" id="SSF51735">
    <property type="entry name" value="NAD(P)-binding Rossmann-fold domains"/>
    <property type="match status" value="1"/>
</dbReference>
<evidence type="ECO:0000256" key="1">
    <source>
        <dbReference type="ARBA" id="ARBA00006484"/>
    </source>
</evidence>
<evidence type="ECO:0000259" key="3">
    <source>
        <dbReference type="SMART" id="SM00822"/>
    </source>
</evidence>
<reference evidence="4 5" key="1">
    <citation type="submission" date="2023-03" db="EMBL/GenBank/DDBJ databases">
        <title>Isolation and description of six Streptomyces strains from soil environments, able to metabolize different microbial glucans.</title>
        <authorList>
            <person name="Widen T."/>
            <person name="Larsbrink J."/>
        </authorList>
    </citation>
    <scope>NUCLEOTIDE SEQUENCE [LARGE SCALE GENOMIC DNA]</scope>
    <source>
        <strain evidence="4 5">Alt2</strain>
    </source>
</reference>
<dbReference type="Gene3D" id="3.40.50.720">
    <property type="entry name" value="NAD(P)-binding Rossmann-like Domain"/>
    <property type="match status" value="1"/>
</dbReference>
<keyword evidence="2" id="KW-0560">Oxidoreductase</keyword>
<accession>A0ABY9IGS0</accession>
<evidence type="ECO:0000256" key="2">
    <source>
        <dbReference type="ARBA" id="ARBA00023002"/>
    </source>
</evidence>
<dbReference type="PANTHER" id="PTHR44196:SF1">
    <property type="entry name" value="DEHYDROGENASE_REDUCTASE SDR FAMILY MEMBER 7B"/>
    <property type="match status" value="1"/>
</dbReference>
<evidence type="ECO:0000313" key="5">
    <source>
        <dbReference type="Proteomes" id="UP001235744"/>
    </source>
</evidence>
<keyword evidence="5" id="KW-1185">Reference proteome</keyword>
<name>A0ABY9IGS0_9ACTN</name>
<dbReference type="PANTHER" id="PTHR44196">
    <property type="entry name" value="DEHYDROGENASE/REDUCTASE SDR FAMILY MEMBER 7B"/>
    <property type="match status" value="1"/>
</dbReference>
<dbReference type="EMBL" id="CP120988">
    <property type="protein sequence ID" value="WLQ54114.1"/>
    <property type="molecule type" value="Genomic_DNA"/>
</dbReference>
<gene>
    <name evidence="4" type="ORF">P8A19_01030</name>
</gene>
<proteinExistence type="inferred from homology"/>
<dbReference type="SMART" id="SM00822">
    <property type="entry name" value="PKS_KR"/>
    <property type="match status" value="1"/>
</dbReference>
<protein>
    <submittedName>
        <fullName evidence="4">SDR family NAD(P)-dependent oxidoreductase</fullName>
    </submittedName>
</protein>
<dbReference type="InterPro" id="IPR036291">
    <property type="entry name" value="NAD(P)-bd_dom_sf"/>
</dbReference>
<dbReference type="InterPro" id="IPR057326">
    <property type="entry name" value="KR_dom"/>
</dbReference>
<dbReference type="PRINTS" id="PR00081">
    <property type="entry name" value="GDHRDH"/>
</dbReference>
<dbReference type="Proteomes" id="UP001235744">
    <property type="component" value="Chromosome"/>
</dbReference>
<dbReference type="RefSeq" id="WP_306072712.1">
    <property type="nucleotide sequence ID" value="NZ_CP120988.1"/>
</dbReference>
<feature type="domain" description="Ketoreductase" evidence="3">
    <location>
        <begin position="12"/>
        <end position="197"/>
    </location>
</feature>
<sequence>MSGAAAKAAAPDWVLITGASRGIGRAAALSLAAAGYPVILWARTAADLADVSRTIEERWGTPVRTAVVDVADSDRVDEAAAESLKGIESLRGVVVNAGGGIWSSLEEMSTDDWRQVLGPNLDGAFHTLRTALPYLRRRPGSQIVGLASDSSYNSFSGRGAYCASKAGFLSLLETARRESRESGVRVTALVPSRVDTYFRGKQPGSRPEALTMAEVGEMIASVFAMPGRLEVREIQFSSITSSFGMFPEVYATEPTSV</sequence>
<organism evidence="4 5">
    <name type="scientific">Streptomyces poriferorum</name>
    <dbReference type="NCBI Taxonomy" id="2798799"/>
    <lineage>
        <taxon>Bacteria</taxon>
        <taxon>Bacillati</taxon>
        <taxon>Actinomycetota</taxon>
        <taxon>Actinomycetes</taxon>
        <taxon>Kitasatosporales</taxon>
        <taxon>Streptomycetaceae</taxon>
        <taxon>Streptomyces</taxon>
    </lineage>
</organism>
<comment type="similarity">
    <text evidence="1">Belongs to the short-chain dehydrogenases/reductases (SDR) family.</text>
</comment>
<dbReference type="InterPro" id="IPR002347">
    <property type="entry name" value="SDR_fam"/>
</dbReference>
<evidence type="ECO:0000313" key="4">
    <source>
        <dbReference type="EMBL" id="WLQ54114.1"/>
    </source>
</evidence>
<dbReference type="Pfam" id="PF00106">
    <property type="entry name" value="adh_short"/>
    <property type="match status" value="1"/>
</dbReference>